<sequence length="76" mass="8714">MCPPIQLQGRTFHGVSHLLLQFHESCSLPTNKRFLYFVMLSSLSMFIPFVLFLSGSKTIVFMISTSIGHERLLILR</sequence>
<organism evidence="2 3">
    <name type="scientific">Salix suchowensis</name>
    <dbReference type="NCBI Taxonomy" id="1278906"/>
    <lineage>
        <taxon>Eukaryota</taxon>
        <taxon>Viridiplantae</taxon>
        <taxon>Streptophyta</taxon>
        <taxon>Embryophyta</taxon>
        <taxon>Tracheophyta</taxon>
        <taxon>Spermatophyta</taxon>
        <taxon>Magnoliopsida</taxon>
        <taxon>eudicotyledons</taxon>
        <taxon>Gunneridae</taxon>
        <taxon>Pentapetalae</taxon>
        <taxon>rosids</taxon>
        <taxon>fabids</taxon>
        <taxon>Malpighiales</taxon>
        <taxon>Salicaceae</taxon>
        <taxon>Saliceae</taxon>
        <taxon>Salix</taxon>
    </lineage>
</organism>
<gene>
    <name evidence="2" type="ORF">OIU77_015238</name>
</gene>
<keyword evidence="1" id="KW-0812">Transmembrane</keyword>
<proteinExistence type="predicted"/>
<reference evidence="2" key="2">
    <citation type="journal article" date="2023" name="Int. J. Mol. Sci.">
        <title>De Novo Assembly and Annotation of 11 Diverse Shrub Willow (Salix) Genomes Reveals Novel Gene Organization in Sex-Linked Regions.</title>
        <authorList>
            <person name="Hyden B."/>
            <person name="Feng K."/>
            <person name="Yates T.B."/>
            <person name="Jawdy S."/>
            <person name="Cereghino C."/>
            <person name="Smart L.B."/>
            <person name="Muchero W."/>
        </authorList>
    </citation>
    <scope>NUCLEOTIDE SEQUENCE</scope>
    <source>
        <tissue evidence="2">Shoot tip</tissue>
    </source>
</reference>
<comment type="caution">
    <text evidence="2">The sequence shown here is derived from an EMBL/GenBank/DDBJ whole genome shotgun (WGS) entry which is preliminary data.</text>
</comment>
<keyword evidence="1" id="KW-1133">Transmembrane helix</keyword>
<reference evidence="2" key="1">
    <citation type="submission" date="2022-10" db="EMBL/GenBank/DDBJ databases">
        <authorList>
            <person name="Hyden B.L."/>
            <person name="Feng K."/>
            <person name="Yates T."/>
            <person name="Jawdy S."/>
            <person name="Smart L.B."/>
            <person name="Muchero W."/>
        </authorList>
    </citation>
    <scope>NUCLEOTIDE SEQUENCE</scope>
    <source>
        <tissue evidence="2">Shoot tip</tissue>
    </source>
</reference>
<name>A0ABQ8ZSQ1_9ROSI</name>
<keyword evidence="1" id="KW-0472">Membrane</keyword>
<evidence type="ECO:0000256" key="1">
    <source>
        <dbReference type="SAM" id="Phobius"/>
    </source>
</evidence>
<dbReference type="EMBL" id="JAPFFI010000026">
    <property type="protein sequence ID" value="KAJ6309441.1"/>
    <property type="molecule type" value="Genomic_DNA"/>
</dbReference>
<protein>
    <submittedName>
        <fullName evidence="2">Uncharacterized protein</fullName>
    </submittedName>
</protein>
<accession>A0ABQ8ZSQ1</accession>
<evidence type="ECO:0000313" key="3">
    <source>
        <dbReference type="Proteomes" id="UP001141253"/>
    </source>
</evidence>
<evidence type="ECO:0000313" key="2">
    <source>
        <dbReference type="EMBL" id="KAJ6309441.1"/>
    </source>
</evidence>
<dbReference type="Proteomes" id="UP001141253">
    <property type="component" value="Unassembled WGS sequence"/>
</dbReference>
<keyword evidence="3" id="KW-1185">Reference proteome</keyword>
<feature type="transmembrane region" description="Helical" evidence="1">
    <location>
        <begin position="34"/>
        <end position="53"/>
    </location>
</feature>